<evidence type="ECO:0008006" key="2">
    <source>
        <dbReference type="Google" id="ProtNLM"/>
    </source>
</evidence>
<sequence>MYVYIASPRPNPIDDGWPRSHIIVSLQNHGWTIFDPWSAWSGGAKSEAREAAAEINLQAVHKSAAILAYCPDDVAATGTAMEIGYCLALRKPTLLWNAGLGGAMFSHPRLVLVNTIPEI</sequence>
<evidence type="ECO:0000313" key="1">
    <source>
        <dbReference type="EMBL" id="KKN29166.1"/>
    </source>
</evidence>
<dbReference type="EMBL" id="LAZR01002504">
    <property type="protein sequence ID" value="KKN29166.1"/>
    <property type="molecule type" value="Genomic_DNA"/>
</dbReference>
<name>A0A0F9RWA2_9ZZZZ</name>
<accession>A0A0F9RWA2</accession>
<dbReference type="Pfam" id="PF05014">
    <property type="entry name" value="Nuc_deoxyrib_tr"/>
    <property type="match status" value="1"/>
</dbReference>
<dbReference type="InterPro" id="IPR007710">
    <property type="entry name" value="Nucleoside_deoxyribTrfase"/>
</dbReference>
<feature type="non-terminal residue" evidence="1">
    <location>
        <position position="119"/>
    </location>
</feature>
<protein>
    <recommendedName>
        <fullName evidence="2">Nucleoside 2-deoxyribosyltransferase</fullName>
    </recommendedName>
</protein>
<dbReference type="SUPFAM" id="SSF52309">
    <property type="entry name" value="N-(deoxy)ribosyltransferase-like"/>
    <property type="match status" value="1"/>
</dbReference>
<dbReference type="Gene3D" id="3.40.50.450">
    <property type="match status" value="1"/>
</dbReference>
<dbReference type="AlphaFoldDB" id="A0A0F9RWA2"/>
<comment type="caution">
    <text evidence="1">The sequence shown here is derived from an EMBL/GenBank/DDBJ whole genome shotgun (WGS) entry which is preliminary data.</text>
</comment>
<reference evidence="1" key="1">
    <citation type="journal article" date="2015" name="Nature">
        <title>Complex archaea that bridge the gap between prokaryotes and eukaryotes.</title>
        <authorList>
            <person name="Spang A."/>
            <person name="Saw J.H."/>
            <person name="Jorgensen S.L."/>
            <person name="Zaremba-Niedzwiedzka K."/>
            <person name="Martijn J."/>
            <person name="Lind A.E."/>
            <person name="van Eijk R."/>
            <person name="Schleper C."/>
            <person name="Guy L."/>
            <person name="Ettema T.J."/>
        </authorList>
    </citation>
    <scope>NUCLEOTIDE SEQUENCE</scope>
</reference>
<proteinExistence type="predicted"/>
<gene>
    <name evidence="1" type="ORF">LCGC14_0846720</name>
</gene>
<organism evidence="1">
    <name type="scientific">marine sediment metagenome</name>
    <dbReference type="NCBI Taxonomy" id="412755"/>
    <lineage>
        <taxon>unclassified sequences</taxon>
        <taxon>metagenomes</taxon>
        <taxon>ecological metagenomes</taxon>
    </lineage>
</organism>